<dbReference type="Proteomes" id="UP000054877">
    <property type="component" value="Unassembled WGS sequence"/>
</dbReference>
<dbReference type="Pfam" id="PF00563">
    <property type="entry name" value="EAL"/>
    <property type="match status" value="1"/>
</dbReference>
<feature type="domain" description="HDOD" evidence="1">
    <location>
        <begin position="207"/>
        <end position="392"/>
    </location>
</feature>
<dbReference type="PANTHER" id="PTHR33525">
    <property type="match status" value="1"/>
</dbReference>
<evidence type="ECO:0000313" key="3">
    <source>
        <dbReference type="Proteomes" id="UP000054877"/>
    </source>
</evidence>
<dbReference type="Gene3D" id="3.20.20.450">
    <property type="entry name" value="EAL domain"/>
    <property type="match status" value="1"/>
</dbReference>
<dbReference type="PIRSF" id="PIRSF003180">
    <property type="entry name" value="DiGMPpdiest_YuxH"/>
    <property type="match status" value="1"/>
</dbReference>
<dbReference type="PANTHER" id="PTHR33525:SF4">
    <property type="entry name" value="CYCLIC DI-GMP PHOSPHODIESTERASE CDGJ"/>
    <property type="match status" value="1"/>
</dbReference>
<gene>
    <name evidence="2" type="ORF">Lspi_2097</name>
</gene>
<reference evidence="2 3" key="1">
    <citation type="submission" date="2015-11" db="EMBL/GenBank/DDBJ databases">
        <title>Genomic analysis of 38 Legionella species identifies large and diverse effector repertoires.</title>
        <authorList>
            <person name="Burstein D."/>
            <person name="Amaro F."/>
            <person name="Zusman T."/>
            <person name="Lifshitz Z."/>
            <person name="Cohen O."/>
            <person name="Gilbert J.A."/>
            <person name="Pupko T."/>
            <person name="Shuman H.A."/>
            <person name="Segal G."/>
        </authorList>
    </citation>
    <scope>NUCLEOTIDE SEQUENCE [LARGE SCALE GENOMIC DNA]</scope>
    <source>
        <strain evidence="2 3">Mt.St.Helens-9</strain>
    </source>
</reference>
<dbReference type="PATRIC" id="fig|452.5.peg.2307"/>
<evidence type="ECO:0000313" key="2">
    <source>
        <dbReference type="EMBL" id="KTD62247.1"/>
    </source>
</evidence>
<dbReference type="InterPro" id="IPR052340">
    <property type="entry name" value="RNase_Y/CdgJ"/>
</dbReference>
<name>A0A0W0YZE3_LEGSP</name>
<dbReference type="OrthoDB" id="9804751at2"/>
<dbReference type="SMART" id="SM00052">
    <property type="entry name" value="EAL"/>
    <property type="match status" value="1"/>
</dbReference>
<accession>A0A0W0YZE3</accession>
<dbReference type="Pfam" id="PF08668">
    <property type="entry name" value="HDOD"/>
    <property type="match status" value="1"/>
</dbReference>
<dbReference type="SUPFAM" id="SSF141868">
    <property type="entry name" value="EAL domain-like"/>
    <property type="match status" value="1"/>
</dbReference>
<keyword evidence="3" id="KW-1185">Reference proteome</keyword>
<dbReference type="InterPro" id="IPR001633">
    <property type="entry name" value="EAL_dom"/>
</dbReference>
<dbReference type="InterPro" id="IPR013976">
    <property type="entry name" value="HDOD"/>
</dbReference>
<comment type="caution">
    <text evidence="2">The sequence shown here is derived from an EMBL/GenBank/DDBJ whole genome shotgun (WGS) entry which is preliminary data.</text>
</comment>
<dbReference type="PROSITE" id="PS51833">
    <property type="entry name" value="HDOD"/>
    <property type="match status" value="1"/>
</dbReference>
<protein>
    <submittedName>
        <fullName evidence="2">Putative Diguanylate phosphodiesterase (EAL domain)</fullName>
    </submittedName>
</protein>
<dbReference type="EMBL" id="LNYX01000030">
    <property type="protein sequence ID" value="KTD62247.1"/>
    <property type="molecule type" value="Genomic_DNA"/>
</dbReference>
<sequence length="408" mass="46603">MELNSGTLFARQEIFNCSGSVCAYELLYREGNYPTSNLPPGESEQGDRATSFVISHLFTHLNFETILGAHPAFINFTRKHLLEEIPLLLPKNRIVIEILENTLVDNELLTVVAKLAKKGYKFALDDFVYHKELEPLIDMANIIKIDVLNLSKEDVLKQLSHLQHFKGRLLAEKVETRRQFAHCKELGFDLFQGYFFNHPDVILGQKISENKTHLLKLLTEIHNPNIQMQRIEEMILQIPKLSYRILRLSNSAALYAGKKIETLLDAIQQLGLIQIRDWISLILISSLDDVALCLLEKTLIRAKMCQSLARHGGFTNPHLAYTIGMLSYLDAIFNEPMDTLLSKISLSEELNNALLHHEGKLGRVLSEVKYYEQGQFDKLNDSQFTMPHFSSAYMAGIEHCNEILLLIK</sequence>
<dbReference type="InterPro" id="IPR014408">
    <property type="entry name" value="dGMP_Pdiesterase_EAL/HD-GYP"/>
</dbReference>
<organism evidence="2 3">
    <name type="scientific">Legionella spiritensis</name>
    <dbReference type="NCBI Taxonomy" id="452"/>
    <lineage>
        <taxon>Bacteria</taxon>
        <taxon>Pseudomonadati</taxon>
        <taxon>Pseudomonadota</taxon>
        <taxon>Gammaproteobacteria</taxon>
        <taxon>Legionellales</taxon>
        <taxon>Legionellaceae</taxon>
        <taxon>Legionella</taxon>
    </lineage>
</organism>
<evidence type="ECO:0000259" key="1">
    <source>
        <dbReference type="PROSITE" id="PS51833"/>
    </source>
</evidence>
<dbReference type="SUPFAM" id="SSF109604">
    <property type="entry name" value="HD-domain/PDEase-like"/>
    <property type="match status" value="1"/>
</dbReference>
<dbReference type="AlphaFoldDB" id="A0A0W0YZE3"/>
<proteinExistence type="predicted"/>
<dbReference type="InterPro" id="IPR035919">
    <property type="entry name" value="EAL_sf"/>
</dbReference>
<dbReference type="STRING" id="452.Lspi_2097"/>
<dbReference type="Gene3D" id="1.10.3210.10">
    <property type="entry name" value="Hypothetical protein af1432"/>
    <property type="match status" value="1"/>
</dbReference>
<dbReference type="RefSeq" id="WP_095140525.1">
    <property type="nucleotide sequence ID" value="NZ_CAAAII010000004.1"/>
</dbReference>